<organism evidence="5 6">
    <name type="scientific">Bifidobacterium pseudolongum PV8-2</name>
    <dbReference type="NCBI Taxonomy" id="1447715"/>
    <lineage>
        <taxon>Bacteria</taxon>
        <taxon>Bacillati</taxon>
        <taxon>Actinomycetota</taxon>
        <taxon>Actinomycetes</taxon>
        <taxon>Bifidobacteriales</taxon>
        <taxon>Bifidobacteriaceae</taxon>
        <taxon>Bifidobacterium</taxon>
    </lineage>
</organism>
<dbReference type="PANTHER" id="PTHR30349">
    <property type="entry name" value="PHAGE INTEGRASE-RELATED"/>
    <property type="match status" value="1"/>
</dbReference>
<dbReference type="InterPro" id="IPR002104">
    <property type="entry name" value="Integrase_catalytic"/>
</dbReference>
<keyword evidence="2" id="KW-0238">DNA-binding</keyword>
<dbReference type="Pfam" id="PF00589">
    <property type="entry name" value="Phage_integrase"/>
    <property type="match status" value="1"/>
</dbReference>
<dbReference type="InterPro" id="IPR050090">
    <property type="entry name" value="Tyrosine_recombinase_XerCD"/>
</dbReference>
<dbReference type="OrthoDB" id="1822491at2"/>
<dbReference type="AlphaFoldDB" id="A0A0A7I8P4"/>
<sequence length="381" mass="43728">MAYIRPEKRNYGTAYVVWWEAPPDAKHKVRKRNKTFRRRKDAKAFMGEIETSLAKGTYVDAAAGEARLGDLFEQWITGKGGTVTGGYVEDLKSSWRTHVEPRFAYWKINELRHSDVQSFVSELAVVRSASIVNRCLDILRGICDMAVMDGRVAKNPCAKIKKPRRTMRKEERRYLSITQLYRLADASGRWRPLVLTLGLTGIRCGEARALQVRDVDFEKHRLRIYKATRRVNREWVTKDTKTHARRDVPMPACVEDVLRPLCEDREPDELVFVRDDGKPFDEQTASRKVKNVKGKYWWWCALSTSGTPIMTMHELRHTAASIAISAGANVLLVQRMLGHENPAMTLKVYADLFDEDMNQVRDVIDANVHDALTTFTCHSDK</sequence>
<comment type="similarity">
    <text evidence="1">Belongs to the 'phage' integrase family.</text>
</comment>
<dbReference type="RefSeq" id="WP_052177183.1">
    <property type="nucleotide sequence ID" value="NZ_CP007457.1"/>
</dbReference>
<dbReference type="HOGENOM" id="CLU_027562_17_5_11"/>
<protein>
    <submittedName>
        <fullName evidence="5">Integrase</fullName>
    </submittedName>
</protein>
<dbReference type="GO" id="GO:0003677">
    <property type="term" value="F:DNA binding"/>
    <property type="evidence" value="ECO:0007669"/>
    <property type="project" value="UniProtKB-KW"/>
</dbReference>
<evidence type="ECO:0000313" key="6">
    <source>
        <dbReference type="Proteomes" id="UP000030636"/>
    </source>
</evidence>
<proteinExistence type="inferred from homology"/>
<evidence type="ECO:0000256" key="2">
    <source>
        <dbReference type="ARBA" id="ARBA00023125"/>
    </source>
</evidence>
<dbReference type="SUPFAM" id="SSF56349">
    <property type="entry name" value="DNA breaking-rejoining enzymes"/>
    <property type="match status" value="1"/>
</dbReference>
<evidence type="ECO:0000256" key="3">
    <source>
        <dbReference type="ARBA" id="ARBA00023172"/>
    </source>
</evidence>
<dbReference type="Gene3D" id="1.10.443.10">
    <property type="entry name" value="Intergrase catalytic core"/>
    <property type="match status" value="1"/>
</dbReference>
<dbReference type="GO" id="GO:0015074">
    <property type="term" value="P:DNA integration"/>
    <property type="evidence" value="ECO:0007669"/>
    <property type="project" value="InterPro"/>
</dbReference>
<dbReference type="InterPro" id="IPR010998">
    <property type="entry name" value="Integrase_recombinase_N"/>
</dbReference>
<feature type="domain" description="Tyr recombinase" evidence="4">
    <location>
        <begin position="170"/>
        <end position="362"/>
    </location>
</feature>
<keyword evidence="3" id="KW-0233">DNA recombination</keyword>
<dbReference type="STRING" id="1447715.AH67_00570"/>
<evidence type="ECO:0000313" key="5">
    <source>
        <dbReference type="EMBL" id="AIZ15610.1"/>
    </source>
</evidence>
<evidence type="ECO:0000256" key="1">
    <source>
        <dbReference type="ARBA" id="ARBA00008857"/>
    </source>
</evidence>
<dbReference type="Gene3D" id="1.10.150.130">
    <property type="match status" value="1"/>
</dbReference>
<evidence type="ECO:0000259" key="4">
    <source>
        <dbReference type="PROSITE" id="PS51898"/>
    </source>
</evidence>
<dbReference type="EMBL" id="CP007457">
    <property type="protein sequence ID" value="AIZ15610.1"/>
    <property type="molecule type" value="Genomic_DNA"/>
</dbReference>
<dbReference type="CDD" id="cd01189">
    <property type="entry name" value="INT_ICEBs1_C_like"/>
    <property type="match status" value="1"/>
</dbReference>
<dbReference type="InterPro" id="IPR013762">
    <property type="entry name" value="Integrase-like_cat_sf"/>
</dbReference>
<dbReference type="InterPro" id="IPR011010">
    <property type="entry name" value="DNA_brk_join_enz"/>
</dbReference>
<dbReference type="GO" id="GO:0006310">
    <property type="term" value="P:DNA recombination"/>
    <property type="evidence" value="ECO:0007669"/>
    <property type="project" value="UniProtKB-KW"/>
</dbReference>
<name>A0A0A7I8P4_9BIFI</name>
<dbReference type="PROSITE" id="PS51898">
    <property type="entry name" value="TYR_RECOMBINASE"/>
    <property type="match status" value="1"/>
</dbReference>
<keyword evidence="6" id="KW-1185">Reference proteome</keyword>
<reference evidence="5 6" key="1">
    <citation type="journal article" date="2015" name="Genome Announc.">
        <title>Bifidobacterium pseudolongum Strain PV8-2, Isolated from a Stool Sample of an Anemic Kenyan Infant.</title>
        <authorList>
            <person name="Vazquez-Gutierrez P."/>
            <person name="Lacroix C."/>
            <person name="Chassard C."/>
            <person name="Klumpp J."/>
            <person name="Stevens M.J."/>
            <person name="Jans C."/>
        </authorList>
    </citation>
    <scope>NUCLEOTIDE SEQUENCE [LARGE SCALE GENOMIC DNA]</scope>
    <source>
        <strain evidence="5 6">PV8-2</strain>
    </source>
</reference>
<dbReference type="PANTHER" id="PTHR30349:SF64">
    <property type="entry name" value="PROPHAGE INTEGRASE INTD-RELATED"/>
    <property type="match status" value="1"/>
</dbReference>
<dbReference type="Proteomes" id="UP000030636">
    <property type="component" value="Chromosome"/>
</dbReference>
<dbReference type="KEGG" id="bpsp:AH67_00570"/>
<accession>A0A0A7I8P4</accession>
<gene>
    <name evidence="5" type="ORF">AH67_00570</name>
</gene>